<evidence type="ECO:0000256" key="11">
    <source>
        <dbReference type="HAMAP-Rule" id="MF_00300"/>
    </source>
</evidence>
<dbReference type="NCBIfam" id="TIGR00033">
    <property type="entry name" value="aroC"/>
    <property type="match status" value="1"/>
</dbReference>
<accession>A0A3E3DYH3</accession>
<evidence type="ECO:0000256" key="5">
    <source>
        <dbReference type="ARBA" id="ARBA00022630"/>
    </source>
</evidence>
<feature type="binding site" evidence="11">
    <location>
        <begin position="304"/>
        <end position="308"/>
    </location>
    <ligand>
        <name>FMN</name>
        <dbReference type="ChEBI" id="CHEBI:58210"/>
    </ligand>
</feature>
<evidence type="ECO:0000256" key="10">
    <source>
        <dbReference type="ARBA" id="ARBA00023239"/>
    </source>
</evidence>
<evidence type="ECO:0000256" key="1">
    <source>
        <dbReference type="ARBA" id="ARBA00005044"/>
    </source>
</evidence>
<evidence type="ECO:0000256" key="4">
    <source>
        <dbReference type="ARBA" id="ARBA00022605"/>
    </source>
</evidence>
<dbReference type="InterPro" id="IPR020541">
    <property type="entry name" value="Chorismate_synthase_CS"/>
</dbReference>
<dbReference type="PANTHER" id="PTHR21085">
    <property type="entry name" value="CHORISMATE SYNTHASE"/>
    <property type="match status" value="1"/>
</dbReference>
<comment type="function">
    <text evidence="11">Catalyzes the anti-1,4-elimination of the C-3 phosphate and the C-6 proR hydrogen from 5-enolpyruvylshikimate-3-phosphate (EPSP) to yield chorismate, which is the branch point compound that serves as the starting substrate for the three terminal pathways of aromatic amino acid biosynthesis. This reaction introduces a second double bond into the aromatic ring system.</text>
</comment>
<evidence type="ECO:0000313" key="12">
    <source>
        <dbReference type="EMBL" id="RGD74334.1"/>
    </source>
</evidence>
<dbReference type="PIRSF" id="PIRSF001456">
    <property type="entry name" value="Chorismate_synth"/>
    <property type="match status" value="1"/>
</dbReference>
<comment type="caution">
    <text evidence="11">Lacks conserved residue(s) required for the propagation of feature annotation.</text>
</comment>
<dbReference type="EC" id="4.2.3.5" evidence="3 11"/>
<dbReference type="HAMAP" id="MF_00300">
    <property type="entry name" value="Chorismate_synth"/>
    <property type="match status" value="1"/>
</dbReference>
<dbReference type="GO" id="GO:0009073">
    <property type="term" value="P:aromatic amino acid family biosynthetic process"/>
    <property type="evidence" value="ECO:0007669"/>
    <property type="project" value="UniProtKB-KW"/>
</dbReference>
<dbReference type="NCBIfam" id="NF003793">
    <property type="entry name" value="PRK05382.1"/>
    <property type="match status" value="1"/>
</dbReference>
<reference evidence="12 13" key="1">
    <citation type="submission" date="2018-08" db="EMBL/GenBank/DDBJ databases">
        <title>A genome reference for cultivated species of the human gut microbiota.</title>
        <authorList>
            <person name="Zou Y."/>
            <person name="Xue W."/>
            <person name="Luo G."/>
        </authorList>
    </citation>
    <scope>NUCLEOTIDE SEQUENCE [LARGE SCALE GENOMIC DNA]</scope>
    <source>
        <strain evidence="12 13">AM25-6</strain>
    </source>
</reference>
<dbReference type="CDD" id="cd07304">
    <property type="entry name" value="Chorismate_synthase"/>
    <property type="match status" value="1"/>
</dbReference>
<dbReference type="GO" id="GO:0010181">
    <property type="term" value="F:FMN binding"/>
    <property type="evidence" value="ECO:0007669"/>
    <property type="project" value="TreeGrafter"/>
</dbReference>
<dbReference type="Gene3D" id="3.60.150.10">
    <property type="entry name" value="Chorismate synthase AroC"/>
    <property type="match status" value="1"/>
</dbReference>
<comment type="catalytic activity">
    <reaction evidence="11">
        <text>5-O-(1-carboxyvinyl)-3-phosphoshikimate = chorismate + phosphate</text>
        <dbReference type="Rhea" id="RHEA:21020"/>
        <dbReference type="ChEBI" id="CHEBI:29748"/>
        <dbReference type="ChEBI" id="CHEBI:43474"/>
        <dbReference type="ChEBI" id="CHEBI:57701"/>
        <dbReference type="EC" id="4.2.3.5"/>
    </reaction>
</comment>
<dbReference type="EMBL" id="QUSM01000003">
    <property type="protein sequence ID" value="RGD74334.1"/>
    <property type="molecule type" value="Genomic_DNA"/>
</dbReference>
<dbReference type="InterPro" id="IPR000453">
    <property type="entry name" value="Chorismate_synth"/>
</dbReference>
<keyword evidence="6 11" id="KW-0288">FMN</keyword>
<gene>
    <name evidence="11" type="primary">aroC</name>
    <name evidence="12" type="ORF">DW687_06095</name>
</gene>
<dbReference type="UniPathway" id="UPA00053">
    <property type="reaction ID" value="UER00090"/>
</dbReference>
<feature type="binding site" evidence="11">
    <location>
        <position position="52"/>
    </location>
    <ligand>
        <name>NADP(+)</name>
        <dbReference type="ChEBI" id="CHEBI:58349"/>
    </ligand>
</feature>
<organism evidence="12 13">
    <name type="scientific">Anaerofustis stercorihominis</name>
    <dbReference type="NCBI Taxonomy" id="214853"/>
    <lineage>
        <taxon>Bacteria</taxon>
        <taxon>Bacillati</taxon>
        <taxon>Bacillota</taxon>
        <taxon>Clostridia</taxon>
        <taxon>Eubacteriales</taxon>
        <taxon>Eubacteriaceae</taxon>
        <taxon>Anaerofustis</taxon>
    </lineage>
</organism>
<comment type="similarity">
    <text evidence="2 11">Belongs to the chorismate synthase family.</text>
</comment>
<feature type="binding site" evidence="11">
    <location>
        <position position="47"/>
    </location>
    <ligand>
        <name>NADP(+)</name>
        <dbReference type="ChEBI" id="CHEBI:58349"/>
    </ligand>
</feature>
<protein>
    <recommendedName>
        <fullName evidence="3 11">Chorismate synthase</fullName>
        <shortName evidence="11">CS</shortName>
        <ecNumber evidence="3 11">4.2.3.5</ecNumber>
    </recommendedName>
    <alternativeName>
        <fullName evidence="11">5-enolpyruvylshikimate-3-phosphate phospholyase</fullName>
    </alternativeName>
</protein>
<dbReference type="Proteomes" id="UP000261212">
    <property type="component" value="Unassembled WGS sequence"/>
</dbReference>
<dbReference type="PROSITE" id="PS00789">
    <property type="entry name" value="CHORISMATE_SYNTHASE_3"/>
    <property type="match status" value="1"/>
</dbReference>
<evidence type="ECO:0000256" key="8">
    <source>
        <dbReference type="ARBA" id="ARBA00022857"/>
    </source>
</evidence>
<name>A0A3E3DYH3_9FIRM</name>
<keyword evidence="9 11" id="KW-0057">Aromatic amino acid biosynthesis</keyword>
<keyword evidence="7 11" id="KW-0274">FAD</keyword>
<comment type="caution">
    <text evidence="12">The sequence shown here is derived from an EMBL/GenBank/DDBJ whole genome shotgun (WGS) entry which is preliminary data.</text>
</comment>
<feature type="binding site" evidence="11">
    <location>
        <position position="331"/>
    </location>
    <ligand>
        <name>FMN</name>
        <dbReference type="ChEBI" id="CHEBI:58210"/>
    </ligand>
</feature>
<keyword evidence="10 11" id="KW-0456">Lyase</keyword>
<dbReference type="AlphaFoldDB" id="A0A3E3DYH3"/>
<sequence length="359" mass="39266">MSATFGDNFKVTIFGQSHSEAIGVVIDGLPAGIKLDFDKIDFELKRRQGGDKFSTPRKEADTPKIISGYFDDKTAGSPLCAIFENGNTRSKDYSELKVKMRPSHADYPAYIKHNGNNDYRGGGNFSGRLTLPLTFAGAVAKQLLEEKGIYIGSHIKKINKVEDISFDKVNIGKDELISLKEEVFPLLDKSKLSEMEEVILKARNDHDSVGGIVECAVLGFPAGVGSPFFDSIESRLSHLLFSVPAVKGVEFGEGFGFADLLGSEAKDEYYYDKDGNVKTYENHNGGVLGGISNGQPICFSAVIKPTASISKLQRTIDVEKKENTKLEVVGRHDPVIVKRAVPVIEAVSAICLYDFLLNE</sequence>
<evidence type="ECO:0000313" key="13">
    <source>
        <dbReference type="Proteomes" id="UP000261212"/>
    </source>
</evidence>
<evidence type="ECO:0000256" key="6">
    <source>
        <dbReference type="ARBA" id="ARBA00022643"/>
    </source>
</evidence>
<dbReference type="InterPro" id="IPR035904">
    <property type="entry name" value="Chorismate_synth_AroC_sf"/>
</dbReference>
<comment type="pathway">
    <text evidence="1 11">Metabolic intermediate biosynthesis; chorismate biosynthesis; chorismate from D-erythrose 4-phosphate and phosphoenolpyruvate: step 7/7.</text>
</comment>
<evidence type="ECO:0000256" key="3">
    <source>
        <dbReference type="ARBA" id="ARBA00013036"/>
    </source>
</evidence>
<dbReference type="GO" id="GO:0005829">
    <property type="term" value="C:cytosol"/>
    <property type="evidence" value="ECO:0007669"/>
    <property type="project" value="TreeGrafter"/>
</dbReference>
<feature type="binding site" evidence="11">
    <location>
        <position position="289"/>
    </location>
    <ligand>
        <name>FMN</name>
        <dbReference type="ChEBI" id="CHEBI:58210"/>
    </ligand>
</feature>
<proteinExistence type="inferred from homology"/>
<dbReference type="PROSITE" id="PS00788">
    <property type="entry name" value="CHORISMATE_SYNTHASE_2"/>
    <property type="match status" value="1"/>
</dbReference>
<evidence type="ECO:0000256" key="9">
    <source>
        <dbReference type="ARBA" id="ARBA00023141"/>
    </source>
</evidence>
<comment type="subunit">
    <text evidence="11">Homotetramer.</text>
</comment>
<keyword evidence="8 11" id="KW-0521">NADP</keyword>
<dbReference type="GO" id="GO:0009423">
    <property type="term" value="P:chorismate biosynthetic process"/>
    <property type="evidence" value="ECO:0007669"/>
    <property type="project" value="UniProtKB-UniRule"/>
</dbReference>
<keyword evidence="5 11" id="KW-0285">Flavoprotein</keyword>
<dbReference type="RefSeq" id="WP_117532086.1">
    <property type="nucleotide sequence ID" value="NZ_QUSM01000003.1"/>
</dbReference>
<comment type="cofactor">
    <cofactor evidence="11">
        <name>FMNH2</name>
        <dbReference type="ChEBI" id="CHEBI:57618"/>
    </cofactor>
    <text evidence="11">Reduced FMN (FMNH(2)).</text>
</comment>
<dbReference type="Pfam" id="PF01264">
    <property type="entry name" value="Chorismate_synt"/>
    <property type="match status" value="1"/>
</dbReference>
<dbReference type="GO" id="GO:0008652">
    <property type="term" value="P:amino acid biosynthetic process"/>
    <property type="evidence" value="ECO:0007669"/>
    <property type="project" value="UniProtKB-KW"/>
</dbReference>
<evidence type="ECO:0000256" key="7">
    <source>
        <dbReference type="ARBA" id="ARBA00022827"/>
    </source>
</evidence>
<keyword evidence="4 11" id="KW-0028">Amino-acid biosynthesis</keyword>
<evidence type="ECO:0000256" key="2">
    <source>
        <dbReference type="ARBA" id="ARBA00008014"/>
    </source>
</evidence>
<dbReference type="SUPFAM" id="SSF103263">
    <property type="entry name" value="Chorismate synthase, AroC"/>
    <property type="match status" value="1"/>
</dbReference>
<dbReference type="PANTHER" id="PTHR21085:SF0">
    <property type="entry name" value="CHORISMATE SYNTHASE"/>
    <property type="match status" value="1"/>
</dbReference>
<dbReference type="GO" id="GO:0004107">
    <property type="term" value="F:chorismate synthase activity"/>
    <property type="evidence" value="ECO:0007669"/>
    <property type="project" value="UniProtKB-UniRule"/>
</dbReference>